<comment type="similarity">
    <text evidence="1">Belongs to the LovG family.</text>
</comment>
<dbReference type="Pfam" id="PF03959">
    <property type="entry name" value="FSH1"/>
    <property type="match status" value="1"/>
</dbReference>
<name>A0A9P7YSI6_9HELO</name>
<dbReference type="Gene3D" id="3.40.50.1820">
    <property type="entry name" value="alpha/beta hydrolase"/>
    <property type="match status" value="1"/>
</dbReference>
<sequence length="268" mass="29810">MSSFPSYLKPGLSSAHATNPLPVILCLHGGGTNATIFNIQAMRLQRLLNDSFQFVFLDGPSVTSAGAGVMPYFEGCDPFFRWFRAGKDVNVMPPETRQQVLRALEYLDEEREAGEMGEVVGFLGFSQGAKLGAGLLWEQMVQTSESKWNFKFGVMCNGIAPPMCEVREEDKSLRITTPTLHVVGQEDTWRESSRKLYDQYFDKSTSNKFEFPIGHRLPTADDETKKIADEILRIWQSCGEKPAEKVVEKTTGKKSNLAAVVSVGEVVV</sequence>
<protein>
    <submittedName>
        <fullName evidence="4">Ovarian cancer-associated gene 2 protein like protein</fullName>
    </submittedName>
</protein>
<dbReference type="AlphaFoldDB" id="A0A9P7YSI6"/>
<dbReference type="OrthoDB" id="414698at2759"/>
<dbReference type="InterPro" id="IPR005645">
    <property type="entry name" value="FSH-like_dom"/>
</dbReference>
<dbReference type="GO" id="GO:0005634">
    <property type="term" value="C:nucleus"/>
    <property type="evidence" value="ECO:0007669"/>
    <property type="project" value="TreeGrafter"/>
</dbReference>
<dbReference type="InterPro" id="IPR050593">
    <property type="entry name" value="LovG"/>
</dbReference>
<reference evidence="4" key="1">
    <citation type="journal article" date="2021" name="IMA Fungus">
        <title>Genomic characterization of three marine fungi, including Emericellopsis atlantica sp. nov. with signatures of a generalist lifestyle and marine biomass degradation.</title>
        <authorList>
            <person name="Hagestad O.C."/>
            <person name="Hou L."/>
            <person name="Andersen J.H."/>
            <person name="Hansen E.H."/>
            <person name="Altermark B."/>
            <person name="Li C."/>
            <person name="Kuhnert E."/>
            <person name="Cox R.J."/>
            <person name="Crous P.W."/>
            <person name="Spatafora J.W."/>
            <person name="Lail K."/>
            <person name="Amirebrahimi M."/>
            <person name="Lipzen A."/>
            <person name="Pangilinan J."/>
            <person name="Andreopoulos W."/>
            <person name="Hayes R.D."/>
            <person name="Ng V."/>
            <person name="Grigoriev I.V."/>
            <person name="Jackson S.A."/>
            <person name="Sutton T.D.S."/>
            <person name="Dobson A.D.W."/>
            <person name="Rama T."/>
        </authorList>
    </citation>
    <scope>NUCLEOTIDE SEQUENCE</scope>
    <source>
        <strain evidence="4">TRa018bII</strain>
    </source>
</reference>
<dbReference type="Proteomes" id="UP000824998">
    <property type="component" value="Unassembled WGS sequence"/>
</dbReference>
<accession>A0A9P7YSI6</accession>
<evidence type="ECO:0000259" key="3">
    <source>
        <dbReference type="Pfam" id="PF03959"/>
    </source>
</evidence>
<evidence type="ECO:0000313" key="5">
    <source>
        <dbReference type="Proteomes" id="UP000824998"/>
    </source>
</evidence>
<dbReference type="PANTHER" id="PTHR48070">
    <property type="entry name" value="ESTERASE OVCA2"/>
    <property type="match status" value="1"/>
</dbReference>
<dbReference type="EMBL" id="MU251361">
    <property type="protein sequence ID" value="KAG9239134.1"/>
    <property type="molecule type" value="Genomic_DNA"/>
</dbReference>
<dbReference type="GO" id="GO:0005737">
    <property type="term" value="C:cytoplasm"/>
    <property type="evidence" value="ECO:0007669"/>
    <property type="project" value="TreeGrafter"/>
</dbReference>
<evidence type="ECO:0000256" key="1">
    <source>
        <dbReference type="ARBA" id="ARBA00005863"/>
    </source>
</evidence>
<dbReference type="GO" id="GO:0044550">
    <property type="term" value="P:secondary metabolite biosynthetic process"/>
    <property type="evidence" value="ECO:0007669"/>
    <property type="project" value="TreeGrafter"/>
</dbReference>
<dbReference type="GO" id="GO:0016787">
    <property type="term" value="F:hydrolase activity"/>
    <property type="evidence" value="ECO:0007669"/>
    <property type="project" value="UniProtKB-KW"/>
</dbReference>
<keyword evidence="5" id="KW-1185">Reference proteome</keyword>
<dbReference type="PANTHER" id="PTHR48070:SF3">
    <property type="entry name" value="ESTERASE DBAE-RELATED"/>
    <property type="match status" value="1"/>
</dbReference>
<gene>
    <name evidence="4" type="ORF">BJ875DRAFT_479662</name>
</gene>
<comment type="caution">
    <text evidence="4">The sequence shown here is derived from an EMBL/GenBank/DDBJ whole genome shotgun (WGS) entry which is preliminary data.</text>
</comment>
<feature type="domain" description="Serine hydrolase" evidence="3">
    <location>
        <begin position="24"/>
        <end position="226"/>
    </location>
</feature>
<organism evidence="4 5">
    <name type="scientific">Amylocarpus encephaloides</name>
    <dbReference type="NCBI Taxonomy" id="45428"/>
    <lineage>
        <taxon>Eukaryota</taxon>
        <taxon>Fungi</taxon>
        <taxon>Dikarya</taxon>
        <taxon>Ascomycota</taxon>
        <taxon>Pezizomycotina</taxon>
        <taxon>Leotiomycetes</taxon>
        <taxon>Helotiales</taxon>
        <taxon>Helotiales incertae sedis</taxon>
        <taxon>Amylocarpus</taxon>
    </lineage>
</organism>
<proteinExistence type="inferred from homology"/>
<dbReference type="InterPro" id="IPR029058">
    <property type="entry name" value="AB_hydrolase_fold"/>
</dbReference>
<evidence type="ECO:0000313" key="4">
    <source>
        <dbReference type="EMBL" id="KAG9239134.1"/>
    </source>
</evidence>
<keyword evidence="2" id="KW-0378">Hydrolase</keyword>
<evidence type="ECO:0000256" key="2">
    <source>
        <dbReference type="ARBA" id="ARBA00022801"/>
    </source>
</evidence>
<dbReference type="SUPFAM" id="SSF53474">
    <property type="entry name" value="alpha/beta-Hydrolases"/>
    <property type="match status" value="1"/>
</dbReference>